<dbReference type="PANTHER" id="PTHR47354:SF8">
    <property type="entry name" value="1,2-PHENYLACETYL-COA EPOXIDASE, SUBUNIT E"/>
    <property type="match status" value="1"/>
</dbReference>
<keyword evidence="2" id="KW-0285">Flavoprotein</keyword>
<dbReference type="SUPFAM" id="SSF54292">
    <property type="entry name" value="2Fe-2S ferredoxin-like"/>
    <property type="match status" value="1"/>
</dbReference>
<evidence type="ECO:0000256" key="3">
    <source>
        <dbReference type="ARBA" id="ARBA00022714"/>
    </source>
</evidence>
<organism evidence="11 12">
    <name type="scientific">Crenobacter luteus</name>
    <dbReference type="NCBI Taxonomy" id="1452487"/>
    <lineage>
        <taxon>Bacteria</taxon>
        <taxon>Pseudomonadati</taxon>
        <taxon>Pseudomonadota</taxon>
        <taxon>Betaproteobacteria</taxon>
        <taxon>Neisseriales</taxon>
        <taxon>Neisseriaceae</taxon>
        <taxon>Crenobacter</taxon>
    </lineage>
</organism>
<evidence type="ECO:0000313" key="11">
    <source>
        <dbReference type="EMBL" id="KZE27327.1"/>
    </source>
</evidence>
<evidence type="ECO:0000256" key="5">
    <source>
        <dbReference type="ARBA" id="ARBA00022827"/>
    </source>
</evidence>
<dbReference type="InterPro" id="IPR017927">
    <property type="entry name" value="FAD-bd_FR_type"/>
</dbReference>
<dbReference type="SUPFAM" id="SSF52343">
    <property type="entry name" value="Ferredoxin reductase-like, C-terminal NADP-linked domain"/>
    <property type="match status" value="1"/>
</dbReference>
<dbReference type="GO" id="GO:0046872">
    <property type="term" value="F:metal ion binding"/>
    <property type="evidence" value="ECO:0007669"/>
    <property type="project" value="UniProtKB-KW"/>
</dbReference>
<dbReference type="Gene3D" id="3.10.20.30">
    <property type="match status" value="1"/>
</dbReference>
<dbReference type="STRING" id="1452487.AVW16_01910"/>
<keyword evidence="7" id="KW-0408">Iron</keyword>
<feature type="domain" description="2Fe-2S ferredoxin-type" evidence="9">
    <location>
        <begin position="265"/>
        <end position="355"/>
    </location>
</feature>
<keyword evidence="8" id="KW-0411">Iron-sulfur</keyword>
<evidence type="ECO:0000256" key="4">
    <source>
        <dbReference type="ARBA" id="ARBA00022723"/>
    </source>
</evidence>
<dbReference type="CDD" id="cd06214">
    <property type="entry name" value="PA_degradation_oxidoreductase_like"/>
    <property type="match status" value="1"/>
</dbReference>
<dbReference type="Proteomes" id="UP000076625">
    <property type="component" value="Unassembled WGS sequence"/>
</dbReference>
<accession>A0A165ENX5</accession>
<dbReference type="Pfam" id="PF00111">
    <property type="entry name" value="Fer2"/>
    <property type="match status" value="1"/>
</dbReference>
<dbReference type="GO" id="GO:0010124">
    <property type="term" value="P:phenylacetate catabolic process"/>
    <property type="evidence" value="ECO:0007669"/>
    <property type="project" value="InterPro"/>
</dbReference>
<dbReference type="PANTHER" id="PTHR47354">
    <property type="entry name" value="NADH OXIDOREDUCTASE HCR"/>
    <property type="match status" value="1"/>
</dbReference>
<dbReference type="PROSITE" id="PS51384">
    <property type="entry name" value="FAD_FR"/>
    <property type="match status" value="1"/>
</dbReference>
<evidence type="ECO:0000259" key="9">
    <source>
        <dbReference type="PROSITE" id="PS51085"/>
    </source>
</evidence>
<dbReference type="InterPro" id="IPR050415">
    <property type="entry name" value="MRET"/>
</dbReference>
<dbReference type="Pfam" id="PF00970">
    <property type="entry name" value="FAD_binding_6"/>
    <property type="match status" value="1"/>
</dbReference>
<dbReference type="InterPro" id="IPR036010">
    <property type="entry name" value="2Fe-2S_ferredoxin-like_sf"/>
</dbReference>
<dbReference type="InterPro" id="IPR001041">
    <property type="entry name" value="2Fe-2S_ferredoxin-type"/>
</dbReference>
<proteinExistence type="predicted"/>
<dbReference type="OrthoDB" id="370747at2"/>
<gene>
    <name evidence="11" type="ORF">AVW16_01910</name>
</gene>
<dbReference type="InterPro" id="IPR039261">
    <property type="entry name" value="FNR_nucleotide-bd"/>
</dbReference>
<comment type="caution">
    <text evidence="11">The sequence shown here is derived from an EMBL/GenBank/DDBJ whole genome shotgun (WGS) entry which is preliminary data.</text>
</comment>
<sequence>MSKNFHSLRIAEVRRESDDAVSLRFEVPAELAEAYRFTQGQHLTLRANVGGADTRRSYSICTGVNDGELRVAIKAVAGGVFSTYANQELRAGQAIDVMPPDGRFFVPLDPSHRKHYLAVVAGSGITPVLSIIKTTLETEPESRFTLLYGNKKRGTILFAEALADLKARFMSRLTVYHFLSREAQELELFHGRLDEARLAQVFDTLVPIAGIDDAFVCGPNEMIDAAEAALQKAGLARGRIHTERFGVPVSNDAPRAVADDEPSEATVTVIMDGLERQVALPAGQNILDAAVASGIDLPYSCKGGVCCTCRAKVLSGQVRMDKNFALEPAEVEQGFVLTCQAHPLTENVVVSFDER</sequence>
<dbReference type="GO" id="GO:0050660">
    <property type="term" value="F:flavin adenine dinucleotide binding"/>
    <property type="evidence" value="ECO:0007669"/>
    <property type="project" value="TreeGrafter"/>
</dbReference>
<evidence type="ECO:0000259" key="10">
    <source>
        <dbReference type="PROSITE" id="PS51384"/>
    </source>
</evidence>
<dbReference type="Gene3D" id="2.40.30.10">
    <property type="entry name" value="Translation factors"/>
    <property type="match status" value="1"/>
</dbReference>
<dbReference type="GO" id="GO:0016491">
    <property type="term" value="F:oxidoreductase activity"/>
    <property type="evidence" value="ECO:0007669"/>
    <property type="project" value="UniProtKB-KW"/>
</dbReference>
<dbReference type="PROSITE" id="PS51085">
    <property type="entry name" value="2FE2S_FER_2"/>
    <property type="match status" value="1"/>
</dbReference>
<dbReference type="RefSeq" id="WP_066614127.1">
    <property type="nucleotide sequence ID" value="NZ_LQQU01000045.1"/>
</dbReference>
<dbReference type="InterPro" id="IPR011884">
    <property type="entry name" value="PaaE"/>
</dbReference>
<dbReference type="AlphaFoldDB" id="A0A165ENX5"/>
<dbReference type="Pfam" id="PF00175">
    <property type="entry name" value="NAD_binding_1"/>
    <property type="match status" value="1"/>
</dbReference>
<protein>
    <submittedName>
        <fullName evidence="11">Phenylacetic acid degradation protein</fullName>
    </submittedName>
</protein>
<evidence type="ECO:0000256" key="2">
    <source>
        <dbReference type="ARBA" id="ARBA00022630"/>
    </source>
</evidence>
<dbReference type="GO" id="GO:0051537">
    <property type="term" value="F:2 iron, 2 sulfur cluster binding"/>
    <property type="evidence" value="ECO:0007669"/>
    <property type="project" value="UniProtKB-KW"/>
</dbReference>
<dbReference type="InterPro" id="IPR001433">
    <property type="entry name" value="OxRdtase_FAD/NAD-bd"/>
</dbReference>
<dbReference type="SUPFAM" id="SSF63380">
    <property type="entry name" value="Riboflavin synthase domain-like"/>
    <property type="match status" value="1"/>
</dbReference>
<dbReference type="Gene3D" id="3.40.50.80">
    <property type="entry name" value="Nucleotide-binding domain of ferredoxin-NADP reductase (FNR) module"/>
    <property type="match status" value="1"/>
</dbReference>
<dbReference type="CDD" id="cd00207">
    <property type="entry name" value="fer2"/>
    <property type="match status" value="1"/>
</dbReference>
<dbReference type="InterPro" id="IPR008333">
    <property type="entry name" value="Cbr1-like_FAD-bd_dom"/>
</dbReference>
<dbReference type="InterPro" id="IPR017938">
    <property type="entry name" value="Riboflavin_synthase-like_b-brl"/>
</dbReference>
<comment type="cofactor">
    <cofactor evidence="1">
        <name>FAD</name>
        <dbReference type="ChEBI" id="CHEBI:57692"/>
    </cofactor>
</comment>
<evidence type="ECO:0000256" key="1">
    <source>
        <dbReference type="ARBA" id="ARBA00001974"/>
    </source>
</evidence>
<feature type="domain" description="FAD-binding FR-type" evidence="10">
    <location>
        <begin position="3"/>
        <end position="107"/>
    </location>
</feature>
<evidence type="ECO:0000256" key="8">
    <source>
        <dbReference type="ARBA" id="ARBA00023014"/>
    </source>
</evidence>
<dbReference type="EMBL" id="LQQU01000045">
    <property type="protein sequence ID" value="KZE27327.1"/>
    <property type="molecule type" value="Genomic_DNA"/>
</dbReference>
<dbReference type="InterPro" id="IPR012675">
    <property type="entry name" value="Beta-grasp_dom_sf"/>
</dbReference>
<evidence type="ECO:0000256" key="7">
    <source>
        <dbReference type="ARBA" id="ARBA00023004"/>
    </source>
</evidence>
<keyword evidence="6" id="KW-0560">Oxidoreductase</keyword>
<dbReference type="PRINTS" id="PR00406">
    <property type="entry name" value="CYTB5RDTASE"/>
</dbReference>
<keyword evidence="12" id="KW-1185">Reference proteome</keyword>
<evidence type="ECO:0000256" key="6">
    <source>
        <dbReference type="ARBA" id="ARBA00023002"/>
    </source>
</evidence>
<dbReference type="NCBIfam" id="TIGR02160">
    <property type="entry name" value="PA_CoA_Oxy5"/>
    <property type="match status" value="1"/>
</dbReference>
<keyword evidence="4" id="KW-0479">Metal-binding</keyword>
<name>A0A165ENX5_9NEIS</name>
<keyword evidence="3" id="KW-0001">2Fe-2S</keyword>
<evidence type="ECO:0000313" key="12">
    <source>
        <dbReference type="Proteomes" id="UP000076625"/>
    </source>
</evidence>
<reference evidence="12" key="1">
    <citation type="submission" date="2016-01" db="EMBL/GenBank/DDBJ databases">
        <title>Draft genome of Chromobacterium sp. F49.</title>
        <authorList>
            <person name="Hong K.W."/>
        </authorList>
    </citation>
    <scope>NUCLEOTIDE SEQUENCE [LARGE SCALE GENOMIC DNA]</scope>
    <source>
        <strain evidence="12">CN10</strain>
    </source>
</reference>
<keyword evidence="5" id="KW-0274">FAD</keyword>